<evidence type="ECO:0000313" key="2">
    <source>
        <dbReference type="EMBL" id="QSZ66025.1"/>
    </source>
</evidence>
<name>A0A8A3S0M9_9EURY</name>
<dbReference type="Proteomes" id="UP001042704">
    <property type="component" value="Chromosome"/>
</dbReference>
<dbReference type="RefSeq" id="WP_265581317.1">
    <property type="nucleotide sequence ID" value="NZ_CP036172.1"/>
</dbReference>
<gene>
    <name evidence="2" type="ORF">RJ40_00165</name>
</gene>
<evidence type="ECO:0000313" key="3">
    <source>
        <dbReference type="Proteomes" id="UP001042704"/>
    </source>
</evidence>
<reference evidence="2" key="2">
    <citation type="submission" date="2019-02" db="EMBL/GenBank/DDBJ databases">
        <authorList>
            <person name="Chen S.-C."/>
            <person name="Chien H.-H."/>
            <person name="Lai M.-C."/>
        </authorList>
    </citation>
    <scope>NUCLEOTIDE SEQUENCE</scope>
    <source>
        <strain evidence="2">N2F9704</strain>
    </source>
</reference>
<protein>
    <submittedName>
        <fullName evidence="2">Uncharacterized protein</fullName>
    </submittedName>
</protein>
<feature type="compositionally biased region" description="Low complexity" evidence="1">
    <location>
        <begin position="51"/>
        <end position="66"/>
    </location>
</feature>
<feature type="region of interest" description="Disordered" evidence="1">
    <location>
        <begin position="1"/>
        <end position="20"/>
    </location>
</feature>
<evidence type="ECO:0000256" key="1">
    <source>
        <dbReference type="SAM" id="MobiDB-lite"/>
    </source>
</evidence>
<feature type="region of interest" description="Disordered" evidence="1">
    <location>
        <begin position="46"/>
        <end position="83"/>
    </location>
</feature>
<dbReference type="EMBL" id="CP036172">
    <property type="protein sequence ID" value="QSZ66025.1"/>
    <property type="molecule type" value="Genomic_DNA"/>
</dbReference>
<dbReference type="GeneID" id="76422719"/>
<keyword evidence="3" id="KW-1185">Reference proteome</keyword>
<dbReference type="KEGG" id="maqe:RJ40_00165"/>
<accession>A0A8A3S0M9</accession>
<reference evidence="2" key="1">
    <citation type="journal article" date="2001" name="Int. J. Syst. Evol. Microbiol.">
        <title>Methanofollis aquaemaris sp. nov., a methanogen isolated from an aquaculture fish pond.</title>
        <authorList>
            <person name="Lai M.C."/>
            <person name="Chen S.C."/>
        </authorList>
    </citation>
    <scope>NUCLEOTIDE SEQUENCE</scope>
    <source>
        <strain evidence="2">N2F9704</strain>
    </source>
</reference>
<organism evidence="2 3">
    <name type="scientific">Methanofollis aquaemaris</name>
    <dbReference type="NCBI Taxonomy" id="126734"/>
    <lineage>
        <taxon>Archaea</taxon>
        <taxon>Methanobacteriati</taxon>
        <taxon>Methanobacteriota</taxon>
        <taxon>Stenosarchaea group</taxon>
        <taxon>Methanomicrobia</taxon>
        <taxon>Methanomicrobiales</taxon>
        <taxon>Methanomicrobiaceae</taxon>
        <taxon>Methanofollis</taxon>
    </lineage>
</organism>
<proteinExistence type="predicted"/>
<sequence>MAVSISQKSPEHESSSVSKPFIPENLIADLPLGGWLPPFPPQKIGRRRLIPFSSSSRVPSRPYRNPGGPGAEPPARACGKADRSTCRPSYRVKNILLLSLAGGRPPGSLHDEDRDRAAEHLVKGEKKAMNGCSRYEERRFLHHHLSLSLEEGEVRRVFG</sequence>
<dbReference type="AlphaFoldDB" id="A0A8A3S0M9"/>